<dbReference type="RefSeq" id="WP_306828772.1">
    <property type="nucleotide sequence ID" value="NZ_JAUSRA010000001.1"/>
</dbReference>
<organism evidence="1 2">
    <name type="scientific">Catenuloplanes nepalensis</name>
    <dbReference type="NCBI Taxonomy" id="587533"/>
    <lineage>
        <taxon>Bacteria</taxon>
        <taxon>Bacillati</taxon>
        <taxon>Actinomycetota</taxon>
        <taxon>Actinomycetes</taxon>
        <taxon>Micromonosporales</taxon>
        <taxon>Micromonosporaceae</taxon>
        <taxon>Catenuloplanes</taxon>
    </lineage>
</organism>
<sequence>MRVDDVLLDAFGRLPVLVDGAIDGLAPEQLRWAPADGANTVGWPVWHHLRGLLQRD</sequence>
<dbReference type="Proteomes" id="UP001240984">
    <property type="component" value="Unassembled WGS sequence"/>
</dbReference>
<dbReference type="InterPro" id="IPR034660">
    <property type="entry name" value="DinB/YfiT-like"/>
</dbReference>
<dbReference type="Gene3D" id="1.20.120.450">
    <property type="entry name" value="dinb family like domain"/>
    <property type="match status" value="1"/>
</dbReference>
<dbReference type="EMBL" id="JAUSRA010000001">
    <property type="protein sequence ID" value="MDP9793690.1"/>
    <property type="molecule type" value="Genomic_DNA"/>
</dbReference>
<evidence type="ECO:0000313" key="2">
    <source>
        <dbReference type="Proteomes" id="UP001240984"/>
    </source>
</evidence>
<proteinExistence type="predicted"/>
<accession>A0ABT9MQK4</accession>
<name>A0ABT9MQK4_9ACTN</name>
<keyword evidence="2" id="KW-1185">Reference proteome</keyword>
<reference evidence="1 2" key="1">
    <citation type="submission" date="2023-07" db="EMBL/GenBank/DDBJ databases">
        <title>Sequencing the genomes of 1000 actinobacteria strains.</title>
        <authorList>
            <person name="Klenk H.-P."/>
        </authorList>
    </citation>
    <scope>NUCLEOTIDE SEQUENCE [LARGE SCALE GENOMIC DNA]</scope>
    <source>
        <strain evidence="1 2">DSM 44710</strain>
    </source>
</reference>
<protein>
    <submittedName>
        <fullName evidence="1">Uncharacterized protein</fullName>
    </submittedName>
</protein>
<comment type="caution">
    <text evidence="1">The sequence shown here is derived from an EMBL/GenBank/DDBJ whole genome shotgun (WGS) entry which is preliminary data.</text>
</comment>
<dbReference type="SUPFAM" id="SSF109854">
    <property type="entry name" value="DinB/YfiT-like putative metalloenzymes"/>
    <property type="match status" value="1"/>
</dbReference>
<gene>
    <name evidence="1" type="ORF">J2S43_002202</name>
</gene>
<evidence type="ECO:0000313" key="1">
    <source>
        <dbReference type="EMBL" id="MDP9793690.1"/>
    </source>
</evidence>